<dbReference type="AlphaFoldDB" id="D7MKY4"/>
<dbReference type="InterPro" id="IPR000157">
    <property type="entry name" value="TIR_dom"/>
</dbReference>
<feature type="compositionally biased region" description="Basic and acidic residues" evidence="10">
    <location>
        <begin position="194"/>
        <end position="209"/>
    </location>
</feature>
<dbReference type="Pfam" id="PF20160">
    <property type="entry name" value="C-JID"/>
    <property type="match status" value="1"/>
</dbReference>
<feature type="domain" description="TIR" evidence="11">
    <location>
        <begin position="12"/>
        <end position="175"/>
    </location>
</feature>
<evidence type="ECO:0000256" key="5">
    <source>
        <dbReference type="ARBA" id="ARBA00022801"/>
    </source>
</evidence>
<evidence type="ECO:0000256" key="4">
    <source>
        <dbReference type="ARBA" id="ARBA00022737"/>
    </source>
</evidence>
<dbReference type="GO" id="GO:0042742">
    <property type="term" value="P:defense response to bacterium"/>
    <property type="evidence" value="ECO:0007669"/>
    <property type="project" value="UniProtKB-ARBA"/>
</dbReference>
<keyword evidence="13" id="KW-1185">Reference proteome</keyword>
<dbReference type="InterPro" id="IPR027417">
    <property type="entry name" value="P-loop_NTPase"/>
</dbReference>
<dbReference type="Gene3D" id="3.40.50.300">
    <property type="entry name" value="P-loop containing nucleotide triphosphate hydrolases"/>
    <property type="match status" value="1"/>
</dbReference>
<dbReference type="Gene3D" id="1.10.8.430">
    <property type="entry name" value="Helical domain of apoptotic protease-activating factors"/>
    <property type="match status" value="1"/>
</dbReference>
<dbReference type="FunFam" id="1.10.8.430:FF:000002">
    <property type="entry name" value="Disease resistance protein (TIR-NBS-LRR class)"/>
    <property type="match status" value="1"/>
</dbReference>
<evidence type="ECO:0000313" key="13">
    <source>
        <dbReference type="Proteomes" id="UP000008694"/>
    </source>
</evidence>
<dbReference type="PANTHER" id="PTHR11017">
    <property type="entry name" value="LEUCINE-RICH REPEAT-CONTAINING PROTEIN"/>
    <property type="match status" value="1"/>
</dbReference>
<keyword evidence="4" id="KW-0677">Repeat</keyword>
<dbReference type="InterPro" id="IPR036390">
    <property type="entry name" value="WH_DNA-bd_sf"/>
</dbReference>
<dbReference type="Pfam" id="PF01582">
    <property type="entry name" value="TIR"/>
    <property type="match status" value="1"/>
</dbReference>
<dbReference type="FunFam" id="3.80.10.10:FF:000386">
    <property type="entry name" value="Disease resistance protein RPS4"/>
    <property type="match status" value="1"/>
</dbReference>
<dbReference type="InterPro" id="IPR044974">
    <property type="entry name" value="Disease_R_plants"/>
</dbReference>
<comment type="subcellular location">
    <subcellularLocation>
        <location evidence="1">Nucleus</location>
    </subcellularLocation>
</comment>
<dbReference type="STRING" id="81972.D7MKY4"/>
<dbReference type="GO" id="GO:0061809">
    <property type="term" value="F:NAD+ nucleosidase activity, cyclic ADP-ribose generating"/>
    <property type="evidence" value="ECO:0007669"/>
    <property type="project" value="UniProtKB-EC"/>
</dbReference>
<dbReference type="PROSITE" id="PS50104">
    <property type="entry name" value="TIR"/>
    <property type="match status" value="1"/>
</dbReference>
<dbReference type="Pfam" id="PF00931">
    <property type="entry name" value="NB-ARC"/>
    <property type="match status" value="1"/>
</dbReference>
<dbReference type="EC" id="3.2.2.6" evidence="2"/>
<dbReference type="InterPro" id="IPR032675">
    <property type="entry name" value="LRR_dom_sf"/>
</dbReference>
<keyword evidence="3" id="KW-0433">Leucine-rich repeat</keyword>
<keyword evidence="5" id="KW-0378">Hydrolase</keyword>
<dbReference type="Gene3D" id="3.40.50.10140">
    <property type="entry name" value="Toll/interleukin-1 receptor homology (TIR) domain"/>
    <property type="match status" value="1"/>
</dbReference>
<comment type="catalytic activity">
    <reaction evidence="9">
        <text>NAD(+) + H2O = ADP-D-ribose + nicotinamide + H(+)</text>
        <dbReference type="Rhea" id="RHEA:16301"/>
        <dbReference type="ChEBI" id="CHEBI:15377"/>
        <dbReference type="ChEBI" id="CHEBI:15378"/>
        <dbReference type="ChEBI" id="CHEBI:17154"/>
        <dbReference type="ChEBI" id="CHEBI:57540"/>
        <dbReference type="ChEBI" id="CHEBI:57967"/>
        <dbReference type="EC" id="3.2.2.6"/>
    </reaction>
    <physiologicalReaction direction="left-to-right" evidence="9">
        <dbReference type="Rhea" id="RHEA:16302"/>
    </physiologicalReaction>
</comment>
<dbReference type="PRINTS" id="PR00364">
    <property type="entry name" value="DISEASERSIST"/>
</dbReference>
<dbReference type="InterPro" id="IPR011713">
    <property type="entry name" value="Leu-rich_rpt_3"/>
</dbReference>
<dbReference type="InterPro" id="IPR042197">
    <property type="entry name" value="Apaf_helical"/>
</dbReference>
<dbReference type="Gramene" id="Al_scaffold_0008_410">
    <property type="protein sequence ID" value="Al_scaffold_0008_410"/>
    <property type="gene ID" value="Al_scaffold_0008_410"/>
</dbReference>
<dbReference type="SUPFAM" id="SSF46785">
    <property type="entry name" value="Winged helix' DNA-binding domain"/>
    <property type="match status" value="1"/>
</dbReference>
<dbReference type="SUPFAM" id="SSF52200">
    <property type="entry name" value="Toll/Interleukin receptor TIR domain"/>
    <property type="match status" value="1"/>
</dbReference>
<dbReference type="Gene3D" id="3.80.10.10">
    <property type="entry name" value="Ribonuclease Inhibitor"/>
    <property type="match status" value="2"/>
</dbReference>
<evidence type="ECO:0000256" key="10">
    <source>
        <dbReference type="SAM" id="MobiDB-lite"/>
    </source>
</evidence>
<proteinExistence type="predicted"/>
<dbReference type="FunFam" id="3.40.50.300:FF:001862">
    <property type="entry name" value="Disease resistance protein RPS4"/>
    <property type="match status" value="1"/>
</dbReference>
<dbReference type="SUPFAM" id="SSF52058">
    <property type="entry name" value="L domain-like"/>
    <property type="match status" value="1"/>
</dbReference>
<reference evidence="13" key="1">
    <citation type="journal article" date="2011" name="Nat. Genet.">
        <title>The Arabidopsis lyrata genome sequence and the basis of rapid genome size change.</title>
        <authorList>
            <person name="Hu T.T."/>
            <person name="Pattyn P."/>
            <person name="Bakker E.G."/>
            <person name="Cao J."/>
            <person name="Cheng J.-F."/>
            <person name="Clark R.M."/>
            <person name="Fahlgren N."/>
            <person name="Fawcett J.A."/>
            <person name="Grimwood J."/>
            <person name="Gundlach H."/>
            <person name="Haberer G."/>
            <person name="Hollister J.D."/>
            <person name="Ossowski S."/>
            <person name="Ottilar R.P."/>
            <person name="Salamov A.A."/>
            <person name="Schneeberger K."/>
            <person name="Spannagl M."/>
            <person name="Wang X."/>
            <person name="Yang L."/>
            <person name="Nasrallah M.E."/>
            <person name="Bergelson J."/>
            <person name="Carrington J.C."/>
            <person name="Gaut B.S."/>
            <person name="Schmutz J."/>
            <person name="Mayer K.F.X."/>
            <person name="Van de Peer Y."/>
            <person name="Grigoriev I.V."/>
            <person name="Nordborg M."/>
            <person name="Weigel D."/>
            <person name="Guo Y.-L."/>
        </authorList>
    </citation>
    <scope>NUCLEOTIDE SEQUENCE [LARGE SCALE GENOMIC DNA]</scope>
    <source>
        <strain evidence="13">cv. MN47</strain>
    </source>
</reference>
<dbReference type="PANTHER" id="PTHR11017:SF277">
    <property type="entry name" value="DISEASE RESISTANCE PROTEIN RPS4-RELATED"/>
    <property type="match status" value="1"/>
</dbReference>
<dbReference type="Pfam" id="PF07725">
    <property type="entry name" value="LRR_3"/>
    <property type="match status" value="1"/>
</dbReference>
<dbReference type="FunFam" id="3.40.50.10140:FF:000007">
    <property type="entry name" value="Disease resistance protein (TIR-NBS-LRR class)"/>
    <property type="match status" value="1"/>
</dbReference>
<dbReference type="InterPro" id="IPR045344">
    <property type="entry name" value="C-JID"/>
</dbReference>
<dbReference type="GO" id="GO:0002758">
    <property type="term" value="P:innate immune response-activating signaling pathway"/>
    <property type="evidence" value="ECO:0007669"/>
    <property type="project" value="UniProtKB-ARBA"/>
</dbReference>
<dbReference type="eggNOG" id="ENOG502SI7S">
    <property type="taxonomic scope" value="Eukaryota"/>
</dbReference>
<evidence type="ECO:0000256" key="9">
    <source>
        <dbReference type="ARBA" id="ARBA00047304"/>
    </source>
</evidence>
<evidence type="ECO:0000256" key="8">
    <source>
        <dbReference type="ARBA" id="ARBA00023242"/>
    </source>
</evidence>
<dbReference type="GO" id="GO:0005634">
    <property type="term" value="C:nucleus"/>
    <property type="evidence" value="ECO:0007669"/>
    <property type="project" value="UniProtKB-SubCell"/>
</dbReference>
<sequence length="1184" mass="133285">MAISSTVEERPPQHQVFINFRGAELRNGFVSHLVTALQSKDINVFIDKLEDRGKPIEILLDRIQKSRIALVIFSGKYTESVWCMREVAKIKDCMDEGTLEVIPIFYKVEPSTVKYLMGDFGDTFRSLAMNEYDEGKEKWEDALKAVSGIMGTVVDEKSEESEIVKKTVDDIRKALIRIPSEGSQTTSVNPSPNRDTRTSSGEEKHETFGNELRLKELEEKLDRTIKKTCIIGVVGMPGIGKTTLLKELFNKWQNKFNRCALIDEIRGKSNPSEDFDILPKLLVRELLAFNVSTLENVEDPYEVFKGLLLNEKVLVILDDVSKSEQIDALLGKRDWITEGSRIVIATNDMSLLKDWVTDTYVVPLLNHQDGLKLFHYHAFDEANPPEDFMQLSKEFVHFARGLPLALKILGKELYGKGRLQWEEKRKLLAESPSPFIESVFRVSYDELSSDQKKAFLDIACFRSQDVAYVESLLASSEAMSAVKALTDKFLINTCDGRVEMHDLLYTFSRELDPKTSTEDDRTGRRLWRHQDIIKEGKINVVQKEMRAAHVRGIFLDLSQVKGETSLAKDHFNRMTNLRYLKVYNSHCPQECKTENRINIPDGLKLPLKEVRCLHWLKFPLDELPEAFNPINLVDLKLPYSEIERLWEGDKDTPVLKWVDLNHSSMLSSLSGLSKAPNLQGLNLEGCTRLESLADVDSKSLKSLTLSGCTSFKKFPLIPENLEALHLDRTAISQLPDNVVNLKKLVLLNMKDCELLENIPTCVDKLKALQKLVLSGCKKLQNFPEVNKSSLKILLLDRTAIKTMPQLPSVQYLCLSFNDHLSCIPADINQLSQLTRLDLKYCKSLTSVPELPPNLQYFDADGCSALKTVAKPLARIMPTVQNHCTFNFTNCGNLEQAAKEEIASYAQRKCQLLSDARKHYDEGLSSEALFTTCFPGCEVPSWFCHDGVGSRLELKLLPHWHDKSLSGIALCAVISFPGVEDQTSGLSVACTFTIKAGRTSWIPFTCPVGSWTREGETIQSNHVFIAYISCPHTIRCLKDENSDKCNFTEASLEFTVTGGTSEIGKVLRCGLSLVYEKNKNKNSSHEATYDMPVEVSYKEPQRKIKKEVLIDDQRINEKSDELIPSSITRTCGASVTPIMGDLQANVIGGASPSRAVDVLFALCVKLKHLLQTKASFLPSPTDLAE</sequence>
<dbReference type="SMART" id="SM00255">
    <property type="entry name" value="TIR"/>
    <property type="match status" value="1"/>
</dbReference>
<feature type="compositionally biased region" description="Polar residues" evidence="10">
    <location>
        <begin position="181"/>
        <end position="193"/>
    </location>
</feature>
<accession>D7MKY4</accession>
<dbReference type="InterPro" id="IPR058192">
    <property type="entry name" value="WHD_ROQ1-like"/>
</dbReference>
<keyword evidence="6" id="KW-0611">Plant defense</keyword>
<evidence type="ECO:0000256" key="7">
    <source>
        <dbReference type="ARBA" id="ARBA00023027"/>
    </source>
</evidence>
<dbReference type="Pfam" id="PF23282">
    <property type="entry name" value="WHD_ROQ1"/>
    <property type="match status" value="1"/>
</dbReference>
<dbReference type="HOGENOM" id="CLU_001561_0_3_1"/>
<organism evidence="13">
    <name type="scientific">Arabidopsis lyrata subsp. lyrata</name>
    <name type="common">Lyre-leaved rock-cress</name>
    <dbReference type="NCBI Taxonomy" id="81972"/>
    <lineage>
        <taxon>Eukaryota</taxon>
        <taxon>Viridiplantae</taxon>
        <taxon>Streptophyta</taxon>
        <taxon>Embryophyta</taxon>
        <taxon>Tracheophyta</taxon>
        <taxon>Spermatophyta</taxon>
        <taxon>Magnoliopsida</taxon>
        <taxon>eudicotyledons</taxon>
        <taxon>Gunneridae</taxon>
        <taxon>Pentapetalae</taxon>
        <taxon>rosids</taxon>
        <taxon>malvids</taxon>
        <taxon>Brassicales</taxon>
        <taxon>Brassicaceae</taxon>
        <taxon>Camelineae</taxon>
        <taxon>Arabidopsis</taxon>
    </lineage>
</organism>
<evidence type="ECO:0000256" key="2">
    <source>
        <dbReference type="ARBA" id="ARBA00011982"/>
    </source>
</evidence>
<evidence type="ECO:0000313" key="12">
    <source>
        <dbReference type="EMBL" id="EFH39791.1"/>
    </source>
</evidence>
<name>D7MKY4_ARALL</name>
<protein>
    <recommendedName>
        <fullName evidence="2">ADP-ribosyl cyclase/cyclic ADP-ribose hydrolase</fullName>
        <ecNumber evidence="2">3.2.2.6</ecNumber>
    </recommendedName>
</protein>
<dbReference type="InterPro" id="IPR035897">
    <property type="entry name" value="Toll_tir_struct_dom_sf"/>
</dbReference>
<dbReference type="Proteomes" id="UP000008694">
    <property type="component" value="Unassembled WGS sequence"/>
</dbReference>
<evidence type="ECO:0000259" key="11">
    <source>
        <dbReference type="PROSITE" id="PS50104"/>
    </source>
</evidence>
<evidence type="ECO:0000256" key="6">
    <source>
        <dbReference type="ARBA" id="ARBA00022821"/>
    </source>
</evidence>
<keyword evidence="7" id="KW-0520">NAD</keyword>
<dbReference type="GO" id="GO:0043531">
    <property type="term" value="F:ADP binding"/>
    <property type="evidence" value="ECO:0007669"/>
    <property type="project" value="InterPro"/>
</dbReference>
<evidence type="ECO:0000256" key="3">
    <source>
        <dbReference type="ARBA" id="ARBA00022614"/>
    </source>
</evidence>
<dbReference type="InterPro" id="IPR002182">
    <property type="entry name" value="NB-ARC"/>
</dbReference>
<gene>
    <name evidence="12" type="ORF">ARALYDRAFT_683590</name>
</gene>
<evidence type="ECO:0000256" key="1">
    <source>
        <dbReference type="ARBA" id="ARBA00004123"/>
    </source>
</evidence>
<dbReference type="EMBL" id="GL348720">
    <property type="protein sequence ID" value="EFH39791.1"/>
    <property type="molecule type" value="Genomic_DNA"/>
</dbReference>
<feature type="region of interest" description="Disordered" evidence="10">
    <location>
        <begin position="179"/>
        <end position="209"/>
    </location>
</feature>
<dbReference type="SUPFAM" id="SSF52540">
    <property type="entry name" value="P-loop containing nucleoside triphosphate hydrolases"/>
    <property type="match status" value="1"/>
</dbReference>
<keyword evidence="8" id="KW-0539">Nucleus</keyword>
<dbReference type="FunFam" id="3.80.10.10:FF:000568">
    <property type="entry name" value="Disease resistance protein RPS4"/>
    <property type="match status" value="1"/>
</dbReference>